<evidence type="ECO:0000256" key="9">
    <source>
        <dbReference type="ARBA" id="ARBA00023315"/>
    </source>
</evidence>
<dbReference type="PROSITE" id="PS50968">
    <property type="entry name" value="BIOTINYL_LIPOYL"/>
    <property type="match status" value="1"/>
</dbReference>
<evidence type="ECO:0000256" key="7">
    <source>
        <dbReference type="ARBA" id="ARBA00022679"/>
    </source>
</evidence>
<dbReference type="Pfam" id="PF02817">
    <property type="entry name" value="E3_binding"/>
    <property type="match status" value="1"/>
</dbReference>
<dbReference type="Gene3D" id="3.30.559.10">
    <property type="entry name" value="Chloramphenicol acetyltransferase-like domain"/>
    <property type="match status" value="1"/>
</dbReference>
<keyword evidence="8 11" id="KW-0450">Lipoyl</keyword>
<evidence type="ECO:0000256" key="3">
    <source>
        <dbReference type="ARBA" id="ARBA00007317"/>
    </source>
</evidence>
<dbReference type="RefSeq" id="WP_282717682.1">
    <property type="nucleotide sequence ID" value="NZ_JASCRZ010000004.1"/>
</dbReference>
<evidence type="ECO:0000259" key="14">
    <source>
        <dbReference type="PROSITE" id="PS51826"/>
    </source>
</evidence>
<evidence type="ECO:0000256" key="1">
    <source>
        <dbReference type="ARBA" id="ARBA00004052"/>
    </source>
</evidence>
<feature type="domain" description="Lipoyl-binding" evidence="13">
    <location>
        <begin position="2"/>
        <end position="76"/>
    </location>
</feature>
<organism evidence="15 16">
    <name type="scientific">Flavobacterium algoritolerans</name>
    <dbReference type="NCBI Taxonomy" id="3041254"/>
    <lineage>
        <taxon>Bacteria</taxon>
        <taxon>Pseudomonadati</taxon>
        <taxon>Bacteroidota</taxon>
        <taxon>Flavobacteriia</taxon>
        <taxon>Flavobacteriales</taxon>
        <taxon>Flavobacteriaceae</taxon>
        <taxon>Flavobacterium</taxon>
    </lineage>
</organism>
<accession>A0ABT6VB37</accession>
<evidence type="ECO:0000256" key="11">
    <source>
        <dbReference type="RuleBase" id="RU361138"/>
    </source>
</evidence>
<dbReference type="Proteomes" id="UP001243403">
    <property type="component" value="Unassembled WGS sequence"/>
</dbReference>
<dbReference type="PROSITE" id="PS51826">
    <property type="entry name" value="PSBD"/>
    <property type="match status" value="1"/>
</dbReference>
<dbReference type="InterPro" id="IPR006255">
    <property type="entry name" value="SucB"/>
</dbReference>
<comment type="catalytic activity">
    <reaction evidence="10 11">
        <text>N(6)-[(R)-dihydrolipoyl]-L-lysyl-[protein] + succinyl-CoA = N(6)-[(R)-S(8)-succinyldihydrolipoyl]-L-lysyl-[protein] + CoA</text>
        <dbReference type="Rhea" id="RHEA:15213"/>
        <dbReference type="Rhea" id="RHEA-COMP:10475"/>
        <dbReference type="Rhea" id="RHEA-COMP:20092"/>
        <dbReference type="ChEBI" id="CHEBI:57287"/>
        <dbReference type="ChEBI" id="CHEBI:57292"/>
        <dbReference type="ChEBI" id="CHEBI:83100"/>
        <dbReference type="ChEBI" id="CHEBI:83120"/>
        <dbReference type="EC" id="2.3.1.61"/>
    </reaction>
</comment>
<evidence type="ECO:0000256" key="10">
    <source>
        <dbReference type="ARBA" id="ARBA00052761"/>
    </source>
</evidence>
<keyword evidence="6 11" id="KW-0816">Tricarboxylic acid cycle</keyword>
<evidence type="ECO:0000259" key="13">
    <source>
        <dbReference type="PROSITE" id="PS50968"/>
    </source>
</evidence>
<evidence type="ECO:0000256" key="6">
    <source>
        <dbReference type="ARBA" id="ARBA00022532"/>
    </source>
</evidence>
<dbReference type="InterPro" id="IPR004167">
    <property type="entry name" value="PSBD"/>
</dbReference>
<dbReference type="InterPro" id="IPR001078">
    <property type="entry name" value="2-oxoacid_DH_actylTfrase"/>
</dbReference>
<feature type="region of interest" description="Disordered" evidence="12">
    <location>
        <begin position="138"/>
        <end position="172"/>
    </location>
</feature>
<dbReference type="EC" id="2.3.1.61" evidence="4 11"/>
<dbReference type="Pfam" id="PF00364">
    <property type="entry name" value="Biotin_lipoyl"/>
    <property type="match status" value="1"/>
</dbReference>
<dbReference type="CDD" id="cd06849">
    <property type="entry name" value="lipoyl_domain"/>
    <property type="match status" value="1"/>
</dbReference>
<feature type="domain" description="Peripheral subunit-binding (PSBD)" evidence="14">
    <location>
        <begin position="119"/>
        <end position="156"/>
    </location>
</feature>
<dbReference type="Gene3D" id="4.10.320.10">
    <property type="entry name" value="E3-binding domain"/>
    <property type="match status" value="1"/>
</dbReference>
<dbReference type="InterPro" id="IPR023213">
    <property type="entry name" value="CAT-like_dom_sf"/>
</dbReference>
<evidence type="ECO:0000313" key="15">
    <source>
        <dbReference type="EMBL" id="MDI5895435.1"/>
    </source>
</evidence>
<evidence type="ECO:0000256" key="8">
    <source>
        <dbReference type="ARBA" id="ARBA00022823"/>
    </source>
</evidence>
<evidence type="ECO:0000256" key="5">
    <source>
        <dbReference type="ARBA" id="ARBA00019511"/>
    </source>
</evidence>
<dbReference type="SUPFAM" id="SSF51230">
    <property type="entry name" value="Single hybrid motif"/>
    <property type="match status" value="1"/>
</dbReference>
<dbReference type="Pfam" id="PF00198">
    <property type="entry name" value="2-oxoacid_dh"/>
    <property type="match status" value="1"/>
</dbReference>
<comment type="caution">
    <text evidence="15">The sequence shown here is derived from an EMBL/GenBank/DDBJ whole genome shotgun (WGS) entry which is preliminary data.</text>
</comment>
<keyword evidence="7 11" id="KW-0808">Transferase</keyword>
<comment type="similarity">
    <text evidence="3 11">Belongs to the 2-oxoacid dehydrogenase family.</text>
</comment>
<reference evidence="15 16" key="1">
    <citation type="submission" date="2023-04" db="EMBL/GenBank/DDBJ databases">
        <title>Two novel species of Flavobacterium.</title>
        <authorList>
            <person name="Liu Q."/>
            <person name="Xin Y.-H."/>
        </authorList>
    </citation>
    <scope>NUCLEOTIDE SEQUENCE [LARGE SCALE GENOMIC DNA]</scope>
    <source>
        <strain evidence="15 16">LB1P51</strain>
    </source>
</reference>
<dbReference type="GO" id="GO:0004149">
    <property type="term" value="F:dihydrolipoyllysine-residue succinyltransferase activity"/>
    <property type="evidence" value="ECO:0007669"/>
    <property type="project" value="UniProtKB-EC"/>
</dbReference>
<dbReference type="InterPro" id="IPR000089">
    <property type="entry name" value="Biotin_lipoyl"/>
</dbReference>
<dbReference type="NCBIfam" id="NF004309">
    <property type="entry name" value="PRK05704.1"/>
    <property type="match status" value="1"/>
</dbReference>
<sequence>MILEMKVPSPGESIKEVEIATWLVKDGDYVEKDQAIAEVDSDKATLELPAEASGIITLKAEEGDAVAVGAVVCLIDTSAAKPAGDAPAAVEAPKAEVKAEEPKAAPVAAAPAATYASGTPSPAARKILDEKNIAPASITGTGKDGRITKDDAVNAVPSMGTPTGGSRGTERTKLSMLRRKVAERLVAAKNETAMLTTFNEVNMTPINLIRNEYKDAFKAKHGGIGLGYMSFFTKAVTRALKLFPDVNSMMDGDHKIAFDFCDISIAVSGPKGLMVPVVRNAENLTFRGVEADIKRLALKARDGQITVDDMTGGTFTITNGGVFGSMLSTPIINPPQSGILGMHNIIERPIAVNGKVEIHPMMYVALSYDHRIIDGRESVGFLVAVKEALENPMELLMDNNPKKALEL</sequence>
<dbReference type="SUPFAM" id="SSF47005">
    <property type="entry name" value="Peripheral subunit-binding domain of 2-oxo acid dehydrogenase complex"/>
    <property type="match status" value="1"/>
</dbReference>
<dbReference type="PANTHER" id="PTHR43416">
    <property type="entry name" value="DIHYDROLIPOYLLYSINE-RESIDUE SUCCINYLTRANSFERASE COMPONENT OF 2-OXOGLUTARATE DEHYDROGENASE COMPLEX, MITOCHONDRIAL-RELATED"/>
    <property type="match status" value="1"/>
</dbReference>
<evidence type="ECO:0000313" key="16">
    <source>
        <dbReference type="Proteomes" id="UP001243403"/>
    </source>
</evidence>
<comment type="cofactor">
    <cofactor evidence="11">
        <name>(R)-lipoate</name>
        <dbReference type="ChEBI" id="CHEBI:83088"/>
    </cofactor>
    <text evidence="11">Binds 1 lipoyl cofactor covalently.</text>
</comment>
<evidence type="ECO:0000256" key="4">
    <source>
        <dbReference type="ARBA" id="ARBA00012945"/>
    </source>
</evidence>
<dbReference type="EMBL" id="JASCRZ010000004">
    <property type="protein sequence ID" value="MDI5895435.1"/>
    <property type="molecule type" value="Genomic_DNA"/>
</dbReference>
<keyword evidence="9 11" id="KW-0012">Acyltransferase</keyword>
<dbReference type="SUPFAM" id="SSF52777">
    <property type="entry name" value="CoA-dependent acyltransferases"/>
    <property type="match status" value="1"/>
</dbReference>
<feature type="compositionally biased region" description="Basic and acidic residues" evidence="12">
    <location>
        <begin position="143"/>
        <end position="152"/>
    </location>
</feature>
<dbReference type="InterPro" id="IPR050537">
    <property type="entry name" value="2-oxoacid_dehydrogenase"/>
</dbReference>
<dbReference type="InterPro" id="IPR011053">
    <property type="entry name" value="Single_hybrid_motif"/>
</dbReference>
<protein>
    <recommendedName>
        <fullName evidence="5 11">Dihydrolipoyllysine-residue succinyltransferase component of 2-oxoglutarate dehydrogenase complex</fullName>
        <ecNumber evidence="4 11">2.3.1.61</ecNumber>
    </recommendedName>
    <alternativeName>
        <fullName evidence="11">2-oxoglutarate dehydrogenase complex component E2</fullName>
    </alternativeName>
</protein>
<comment type="function">
    <text evidence="1 11">E2 component of the 2-oxoglutarate dehydrogenase (OGDH) complex which catalyzes the second step in the conversion of 2-oxoglutarate to succinyl-CoA and CO(2).</text>
</comment>
<dbReference type="InterPro" id="IPR036625">
    <property type="entry name" value="E3-bd_dom_sf"/>
</dbReference>
<dbReference type="NCBIfam" id="TIGR01347">
    <property type="entry name" value="sucB"/>
    <property type="match status" value="1"/>
</dbReference>
<gene>
    <name evidence="15" type="primary">odhB</name>
    <name evidence="15" type="ORF">QLS65_11085</name>
</gene>
<name>A0ABT6VB37_9FLAO</name>
<dbReference type="PANTHER" id="PTHR43416:SF5">
    <property type="entry name" value="DIHYDROLIPOYLLYSINE-RESIDUE SUCCINYLTRANSFERASE COMPONENT OF 2-OXOGLUTARATE DEHYDROGENASE COMPLEX, MITOCHONDRIAL"/>
    <property type="match status" value="1"/>
</dbReference>
<evidence type="ECO:0000256" key="12">
    <source>
        <dbReference type="SAM" id="MobiDB-lite"/>
    </source>
</evidence>
<evidence type="ECO:0000256" key="2">
    <source>
        <dbReference type="ARBA" id="ARBA00005145"/>
    </source>
</evidence>
<comment type="pathway">
    <text evidence="2 11">Amino-acid degradation; L-lysine degradation via saccharopine pathway; glutaryl-CoA from L-lysine: step 6/6.</text>
</comment>
<dbReference type="Gene3D" id="2.40.50.100">
    <property type="match status" value="1"/>
</dbReference>
<proteinExistence type="inferred from homology"/>
<keyword evidence="16" id="KW-1185">Reference proteome</keyword>